<evidence type="ECO:0000313" key="1">
    <source>
        <dbReference type="EMBL" id="CAG8515321.1"/>
    </source>
</evidence>
<protein>
    <submittedName>
        <fullName evidence="1">12798_t:CDS:1</fullName>
    </submittedName>
</protein>
<dbReference type="Proteomes" id="UP000789366">
    <property type="component" value="Unassembled WGS sequence"/>
</dbReference>
<reference evidence="1" key="1">
    <citation type="submission" date="2021-06" db="EMBL/GenBank/DDBJ databases">
        <authorList>
            <person name="Kallberg Y."/>
            <person name="Tangrot J."/>
            <person name="Rosling A."/>
        </authorList>
    </citation>
    <scope>NUCLEOTIDE SEQUENCE</scope>
    <source>
        <strain evidence="1">28 12/20/2015</strain>
    </source>
</reference>
<proteinExistence type="predicted"/>
<comment type="caution">
    <text evidence="1">The sequence shown here is derived from an EMBL/GenBank/DDBJ whole genome shotgun (WGS) entry which is preliminary data.</text>
</comment>
<keyword evidence="2" id="KW-1185">Reference proteome</keyword>
<organism evidence="1 2">
    <name type="scientific">Cetraspora pellucida</name>
    <dbReference type="NCBI Taxonomy" id="1433469"/>
    <lineage>
        <taxon>Eukaryota</taxon>
        <taxon>Fungi</taxon>
        <taxon>Fungi incertae sedis</taxon>
        <taxon>Mucoromycota</taxon>
        <taxon>Glomeromycotina</taxon>
        <taxon>Glomeromycetes</taxon>
        <taxon>Diversisporales</taxon>
        <taxon>Gigasporaceae</taxon>
        <taxon>Cetraspora</taxon>
    </lineage>
</organism>
<gene>
    <name evidence="1" type="ORF">SPELUC_LOCUS3670</name>
</gene>
<accession>A0ACA9LA06</accession>
<dbReference type="EMBL" id="CAJVPW010002907">
    <property type="protein sequence ID" value="CAG8515321.1"/>
    <property type="molecule type" value="Genomic_DNA"/>
</dbReference>
<evidence type="ECO:0000313" key="2">
    <source>
        <dbReference type="Proteomes" id="UP000789366"/>
    </source>
</evidence>
<sequence length="397" mass="44454">MDHIHAGGLIKSGVRMGVNMYLDHKAKKTCERILKDQFQKLVNQGYLSVIGVEGFQLTDKALNEQIGLMAYSDVRTYMQMNNFNVEEIAIVTGIRVQIWLNKKYQSWDKRIGGTWPKTADFARRMRQRSSDALNRWYAPRSSLAQMCGILEIGLVDIIEGLSMSYIFETIGRLVVATMRGRHPSEVYNIGLGIRGSTENVHKNFAIDAGGFKGSREVIGKFIGGRVKLNSIVAEVVLRNRLNEGEEIWCMSGWAEALRRRTIKLREDASRDIHGNLLRCTKRLKVILSIKRVRGVPLAKIKRVGPLQAADLMWGGITGAACPCTNPDPLKKIKGGDRVGKLKISFKKLDPLSMKPIPRHTIIVHETYGDGIAHLFLSHCLTSAYVRADGECLYCAVS</sequence>
<name>A0ACA9LA06_9GLOM</name>